<organism evidence="2 3">
    <name type="scientific">Catellatospora coxensis</name>
    <dbReference type="NCBI Taxonomy" id="310354"/>
    <lineage>
        <taxon>Bacteria</taxon>
        <taxon>Bacillati</taxon>
        <taxon>Actinomycetota</taxon>
        <taxon>Actinomycetes</taxon>
        <taxon>Micromonosporales</taxon>
        <taxon>Micromonosporaceae</taxon>
        <taxon>Catellatospora</taxon>
    </lineage>
</organism>
<keyword evidence="3" id="KW-1185">Reference proteome</keyword>
<name>A0A8J3KVQ6_9ACTN</name>
<sequence length="194" mass="20236">MLADDETRQWAQRLAAATAPQETGIADGVVEAYLAGGAQREAILRPGRSGSGSAGIELVTALAAVLQAIDVAGVHLKALLDAEATGNSLNLLALIVGIKAYRASQANRPPQDPPVDPELAARARAAVDRLQTSLEKSGLPAEEAHERALLIIKELLESPASAAAFVRRVSAEAAAEPGAGPPNRSRRWFRRGGN</sequence>
<evidence type="ECO:0000256" key="1">
    <source>
        <dbReference type="SAM" id="MobiDB-lite"/>
    </source>
</evidence>
<dbReference type="AlphaFoldDB" id="A0A8J3KVQ6"/>
<reference evidence="2 3" key="1">
    <citation type="submission" date="2021-01" db="EMBL/GenBank/DDBJ databases">
        <title>Whole genome shotgun sequence of Catellatospora coxensis NBRC 107359.</title>
        <authorList>
            <person name="Komaki H."/>
            <person name="Tamura T."/>
        </authorList>
    </citation>
    <scope>NUCLEOTIDE SEQUENCE [LARGE SCALE GENOMIC DNA]</scope>
    <source>
        <strain evidence="2 3">NBRC 107359</strain>
    </source>
</reference>
<feature type="compositionally biased region" description="Low complexity" evidence="1">
    <location>
        <begin position="171"/>
        <end position="182"/>
    </location>
</feature>
<dbReference type="EMBL" id="BONI01000066">
    <property type="protein sequence ID" value="GIG09488.1"/>
    <property type="molecule type" value="Genomic_DNA"/>
</dbReference>
<evidence type="ECO:0000313" key="3">
    <source>
        <dbReference type="Proteomes" id="UP000630887"/>
    </source>
</evidence>
<dbReference type="RefSeq" id="WP_203696518.1">
    <property type="nucleotide sequence ID" value="NZ_BAAALC010000018.1"/>
</dbReference>
<proteinExistence type="predicted"/>
<feature type="compositionally biased region" description="Basic residues" evidence="1">
    <location>
        <begin position="184"/>
        <end position="194"/>
    </location>
</feature>
<evidence type="ECO:0000313" key="2">
    <source>
        <dbReference type="EMBL" id="GIG09488.1"/>
    </source>
</evidence>
<feature type="region of interest" description="Disordered" evidence="1">
    <location>
        <begin position="171"/>
        <end position="194"/>
    </location>
</feature>
<dbReference type="Proteomes" id="UP000630887">
    <property type="component" value="Unassembled WGS sequence"/>
</dbReference>
<gene>
    <name evidence="2" type="ORF">Cco03nite_61880</name>
</gene>
<accession>A0A8J3KVQ6</accession>
<comment type="caution">
    <text evidence="2">The sequence shown here is derived from an EMBL/GenBank/DDBJ whole genome shotgun (WGS) entry which is preliminary data.</text>
</comment>
<protein>
    <submittedName>
        <fullName evidence="2">Uncharacterized protein</fullName>
    </submittedName>
</protein>